<reference evidence="2 3" key="1">
    <citation type="submission" date="2020-08" db="EMBL/GenBank/DDBJ databases">
        <title>Genomic Encyclopedia of Type Strains, Phase III (KMG-III): the genomes of soil and plant-associated and newly described type strains.</title>
        <authorList>
            <person name="Whitman W."/>
        </authorList>
    </citation>
    <scope>NUCLEOTIDE SEQUENCE [LARGE SCALE GENOMIC DNA]</scope>
    <source>
        <strain evidence="2 3">CECT 8640</strain>
    </source>
</reference>
<protein>
    <submittedName>
        <fullName evidence="2">Uncharacterized protein</fullName>
    </submittedName>
</protein>
<keyword evidence="1" id="KW-0812">Transmembrane</keyword>
<name>A0A841CHN1_9PSEU</name>
<organism evidence="2 3">
    <name type="scientific">Saccharothrix tamanrassetensis</name>
    <dbReference type="NCBI Taxonomy" id="1051531"/>
    <lineage>
        <taxon>Bacteria</taxon>
        <taxon>Bacillati</taxon>
        <taxon>Actinomycetota</taxon>
        <taxon>Actinomycetes</taxon>
        <taxon>Pseudonocardiales</taxon>
        <taxon>Pseudonocardiaceae</taxon>
        <taxon>Saccharothrix</taxon>
    </lineage>
</organism>
<keyword evidence="1" id="KW-1133">Transmembrane helix</keyword>
<dbReference type="AlphaFoldDB" id="A0A841CHN1"/>
<dbReference type="EMBL" id="JACHJN010000003">
    <property type="protein sequence ID" value="MBB5955874.1"/>
    <property type="molecule type" value="Genomic_DNA"/>
</dbReference>
<accession>A0A841CHN1</accession>
<dbReference type="Proteomes" id="UP000547510">
    <property type="component" value="Unassembled WGS sequence"/>
</dbReference>
<sequence length="89" mass="10055">MVERAVGIDWGGTVLFLVWLVLPPVYVVVIGRHYARKCQESTEAAIRVRDELHEIQDHLGEFEEVLSAHLRKLNARGSGPDNHGRTPRS</sequence>
<evidence type="ECO:0000313" key="3">
    <source>
        <dbReference type="Proteomes" id="UP000547510"/>
    </source>
</evidence>
<keyword evidence="3" id="KW-1185">Reference proteome</keyword>
<feature type="transmembrane region" description="Helical" evidence="1">
    <location>
        <begin position="12"/>
        <end position="31"/>
    </location>
</feature>
<dbReference type="RefSeq" id="WP_184690676.1">
    <property type="nucleotide sequence ID" value="NZ_JACHJN010000003.1"/>
</dbReference>
<proteinExistence type="predicted"/>
<keyword evidence="1" id="KW-0472">Membrane</keyword>
<gene>
    <name evidence="2" type="ORF">FHS29_002455</name>
</gene>
<evidence type="ECO:0000313" key="2">
    <source>
        <dbReference type="EMBL" id="MBB5955874.1"/>
    </source>
</evidence>
<comment type="caution">
    <text evidence="2">The sequence shown here is derived from an EMBL/GenBank/DDBJ whole genome shotgun (WGS) entry which is preliminary data.</text>
</comment>
<evidence type="ECO:0000256" key="1">
    <source>
        <dbReference type="SAM" id="Phobius"/>
    </source>
</evidence>